<keyword evidence="2" id="KW-1185">Reference proteome</keyword>
<protein>
    <submittedName>
        <fullName evidence="1">Uncharacterized protein</fullName>
    </submittedName>
</protein>
<proteinExistence type="predicted"/>
<reference evidence="1 2" key="1">
    <citation type="submission" date="2023-03" db="EMBL/GenBank/DDBJ databases">
        <title>Genome insight into feeding habits of ladybird beetles.</title>
        <authorList>
            <person name="Li H.-S."/>
            <person name="Huang Y.-H."/>
            <person name="Pang H."/>
        </authorList>
    </citation>
    <scope>NUCLEOTIDE SEQUENCE [LARGE SCALE GENOMIC DNA]</scope>
    <source>
        <strain evidence="1">SYSU_2023b</strain>
        <tissue evidence="1">Whole body</tissue>
    </source>
</reference>
<dbReference type="Proteomes" id="UP001431783">
    <property type="component" value="Unassembled WGS sequence"/>
</dbReference>
<evidence type="ECO:0000313" key="1">
    <source>
        <dbReference type="EMBL" id="KAK9880629.1"/>
    </source>
</evidence>
<dbReference type="AlphaFoldDB" id="A0AAW1UIX2"/>
<evidence type="ECO:0000313" key="2">
    <source>
        <dbReference type="Proteomes" id="UP001431783"/>
    </source>
</evidence>
<sequence>MNQHHMHEVPGTNPDRNFFRKDVEHVHEKIWVDGEAAGGWGWGAQLGDVYDEKIWVDGEAAGGWGWGAQLGDVYDVTQPTNLNDLENPSYTSTSKWDLEKFSKPTNPAKSTLDFLMGIYMHLSQKVRSDPCCQSTGVIEMVEEYELGFTWLVVILHLLAHAL</sequence>
<organism evidence="1 2">
    <name type="scientific">Henosepilachna vigintioctopunctata</name>
    <dbReference type="NCBI Taxonomy" id="420089"/>
    <lineage>
        <taxon>Eukaryota</taxon>
        <taxon>Metazoa</taxon>
        <taxon>Ecdysozoa</taxon>
        <taxon>Arthropoda</taxon>
        <taxon>Hexapoda</taxon>
        <taxon>Insecta</taxon>
        <taxon>Pterygota</taxon>
        <taxon>Neoptera</taxon>
        <taxon>Endopterygota</taxon>
        <taxon>Coleoptera</taxon>
        <taxon>Polyphaga</taxon>
        <taxon>Cucujiformia</taxon>
        <taxon>Coccinelloidea</taxon>
        <taxon>Coccinellidae</taxon>
        <taxon>Epilachninae</taxon>
        <taxon>Epilachnini</taxon>
        <taxon>Henosepilachna</taxon>
    </lineage>
</organism>
<comment type="caution">
    <text evidence="1">The sequence shown here is derived from an EMBL/GenBank/DDBJ whole genome shotgun (WGS) entry which is preliminary data.</text>
</comment>
<gene>
    <name evidence="1" type="ORF">WA026_011870</name>
</gene>
<accession>A0AAW1UIX2</accession>
<dbReference type="EMBL" id="JARQZJ010000065">
    <property type="protein sequence ID" value="KAK9880629.1"/>
    <property type="molecule type" value="Genomic_DNA"/>
</dbReference>
<name>A0AAW1UIX2_9CUCU</name>